<dbReference type="PANTHER" id="PTHR44591">
    <property type="entry name" value="STRESS RESPONSE REGULATOR PROTEIN 1"/>
    <property type="match status" value="1"/>
</dbReference>
<dbReference type="SUPFAM" id="SSF52172">
    <property type="entry name" value="CheY-like"/>
    <property type="match status" value="1"/>
</dbReference>
<dbReference type="GO" id="GO:1900445">
    <property type="term" value="P:positive regulation of filamentous growth of a population of unicellular organisms in response to biotic stimulus"/>
    <property type="evidence" value="ECO:0007669"/>
    <property type="project" value="UniProtKB-ARBA"/>
</dbReference>
<evidence type="ECO:0000256" key="1">
    <source>
        <dbReference type="ARBA" id="ARBA00022553"/>
    </source>
</evidence>
<feature type="region of interest" description="Disordered" evidence="5">
    <location>
        <begin position="48"/>
        <end position="81"/>
    </location>
</feature>
<dbReference type="PROSITE" id="PS50110">
    <property type="entry name" value="RESPONSE_REGULATORY"/>
    <property type="match status" value="1"/>
</dbReference>
<dbReference type="AlphaFoldDB" id="A0A8H7ZI69"/>
<feature type="compositionally biased region" description="Acidic residues" evidence="5">
    <location>
        <begin position="70"/>
        <end position="80"/>
    </location>
</feature>
<organism evidence="7 8">
    <name type="scientific">Candida metapsilosis</name>
    <dbReference type="NCBI Taxonomy" id="273372"/>
    <lineage>
        <taxon>Eukaryota</taxon>
        <taxon>Fungi</taxon>
        <taxon>Dikarya</taxon>
        <taxon>Ascomycota</taxon>
        <taxon>Saccharomycotina</taxon>
        <taxon>Pichiomycetes</taxon>
        <taxon>Debaryomycetaceae</taxon>
        <taxon>Candida/Lodderomyces clade</taxon>
        <taxon>Candida</taxon>
    </lineage>
</organism>
<accession>A0A8H7ZI69</accession>
<dbReference type="GO" id="GO:0006950">
    <property type="term" value="P:response to stress"/>
    <property type="evidence" value="ECO:0007669"/>
    <property type="project" value="UniProtKB-ARBA"/>
</dbReference>
<evidence type="ECO:0000256" key="3">
    <source>
        <dbReference type="ARBA" id="ARBA00040436"/>
    </source>
</evidence>
<reference evidence="7 8" key="1">
    <citation type="submission" date="2020-12" db="EMBL/GenBank/DDBJ databases">
        <title>Effect of drift, selection, and recombination on the evolution of hybrid genomes in Candida yeast pathogens.</title>
        <authorList>
            <person name="Mixao V."/>
            <person name="Ksiezopolska E."/>
            <person name="Saus E."/>
            <person name="Boekhout T."/>
            <person name="Gacser A."/>
            <person name="Gabaldon T."/>
        </authorList>
    </citation>
    <scope>NUCLEOTIDE SEQUENCE [LARGE SCALE GENOMIC DNA]</scope>
    <source>
        <strain evidence="7 8">BP57</strain>
    </source>
</reference>
<name>A0A8H7ZI69_9ASCO</name>
<dbReference type="RefSeq" id="XP_067549577.1">
    <property type="nucleotide sequence ID" value="XM_067691187.1"/>
</dbReference>
<dbReference type="Gene3D" id="3.40.50.2300">
    <property type="match status" value="1"/>
</dbReference>
<evidence type="ECO:0000256" key="4">
    <source>
        <dbReference type="PROSITE-ProRule" id="PRU00169"/>
    </source>
</evidence>
<dbReference type="InterPro" id="IPR011006">
    <property type="entry name" value="CheY-like_superfamily"/>
</dbReference>
<dbReference type="OrthoDB" id="303614at2759"/>
<gene>
    <name evidence="7" type="ORF">I9W82_002342</name>
</gene>
<dbReference type="SMART" id="SM00448">
    <property type="entry name" value="REC"/>
    <property type="match status" value="1"/>
</dbReference>
<dbReference type="InterPro" id="IPR050595">
    <property type="entry name" value="Bact_response_regulator"/>
</dbReference>
<keyword evidence="1 4" id="KW-0597">Phosphoprotein</keyword>
<evidence type="ECO:0000259" key="6">
    <source>
        <dbReference type="PROSITE" id="PS50110"/>
    </source>
</evidence>
<sequence>MGQPVISRQSSSLPEASLPGTPVKALAKSWHSTSDYFSVKPQLSIEISEELRSTKSNPSGSSDEEHTGDSDYDDDNESDGVSDVMESFDLISLKDEQMFYSPITPLDSSAVPSKSNSLLRKSSILRPTSQDIQQVESMIESMEVKERHQAAAVLASASSSSVKAKSTSSKFNLSMPNLHAYNFLIVDDNVINLKILNRILIKLYPKASIVQAQDSTLVEAIVSKQSFDAIFIDIEMPQVTGLDIANIIRKDVQFDTTSLIAVTTRNSPQDLQLFKRVGIDHTFGKPLNYKLDFMADIIDSIMAQRKDVTNPQTRNPSTTSKSTCATATSAMTTNTSSMDFLDLTALHSVSSISSTDSYTLFESKS</sequence>
<protein>
    <recommendedName>
        <fullName evidence="3">Stress response regulator protein 1</fullName>
    </recommendedName>
</protein>
<evidence type="ECO:0000313" key="8">
    <source>
        <dbReference type="Proteomes" id="UP000669133"/>
    </source>
</evidence>
<feature type="modified residue" description="4-aspartylphosphate" evidence="4">
    <location>
        <position position="233"/>
    </location>
</feature>
<dbReference type="GO" id="GO:0000160">
    <property type="term" value="P:phosphorelay signal transduction system"/>
    <property type="evidence" value="ECO:0007669"/>
    <property type="project" value="InterPro"/>
</dbReference>
<dbReference type="EMBL" id="JAEOAQ010000002">
    <property type="protein sequence ID" value="KAG5420461.1"/>
    <property type="molecule type" value="Genomic_DNA"/>
</dbReference>
<proteinExistence type="predicted"/>
<comment type="function">
    <text evidence="2">Required for stress adaptation, morphogenesis and virulence.</text>
</comment>
<evidence type="ECO:0000313" key="7">
    <source>
        <dbReference type="EMBL" id="KAG5420461.1"/>
    </source>
</evidence>
<evidence type="ECO:0000256" key="5">
    <source>
        <dbReference type="SAM" id="MobiDB-lite"/>
    </source>
</evidence>
<feature type="compositionally biased region" description="Polar residues" evidence="5">
    <location>
        <begin position="1"/>
        <end position="14"/>
    </location>
</feature>
<dbReference type="Proteomes" id="UP000669133">
    <property type="component" value="Unassembled WGS sequence"/>
</dbReference>
<comment type="caution">
    <text evidence="7">The sequence shown here is derived from an EMBL/GenBank/DDBJ whole genome shotgun (WGS) entry which is preliminary data.</text>
</comment>
<keyword evidence="8" id="KW-1185">Reference proteome</keyword>
<feature type="region of interest" description="Disordered" evidence="5">
    <location>
        <begin position="1"/>
        <end position="22"/>
    </location>
</feature>
<feature type="domain" description="Response regulatory" evidence="6">
    <location>
        <begin position="182"/>
        <end position="300"/>
    </location>
</feature>
<dbReference type="Pfam" id="PF00072">
    <property type="entry name" value="Response_reg"/>
    <property type="match status" value="1"/>
</dbReference>
<dbReference type="PANTHER" id="PTHR44591:SF3">
    <property type="entry name" value="RESPONSE REGULATORY DOMAIN-CONTAINING PROTEIN"/>
    <property type="match status" value="1"/>
</dbReference>
<dbReference type="GO" id="GO:0036180">
    <property type="term" value="P:filamentous growth of a population of unicellular organisms in response to biotic stimulus"/>
    <property type="evidence" value="ECO:0007669"/>
    <property type="project" value="UniProtKB-ARBA"/>
</dbReference>
<dbReference type="GeneID" id="93650971"/>
<dbReference type="CDD" id="cd17546">
    <property type="entry name" value="REC_hyHK_CKI1_RcsC-like"/>
    <property type="match status" value="1"/>
</dbReference>
<evidence type="ECO:0000256" key="2">
    <source>
        <dbReference type="ARBA" id="ARBA00037668"/>
    </source>
</evidence>
<dbReference type="InterPro" id="IPR001789">
    <property type="entry name" value="Sig_transdc_resp-reg_receiver"/>
</dbReference>